<dbReference type="PROSITE" id="PS51257">
    <property type="entry name" value="PROKAR_LIPOPROTEIN"/>
    <property type="match status" value="1"/>
</dbReference>
<protein>
    <submittedName>
        <fullName evidence="1">Uncharacterized protein</fullName>
    </submittedName>
</protein>
<sequence>MKKILFYLLLGVSFVSQSCVNDNEDPVPVAPSEGVSVKPDVRGSAQPNQVWIDFSDVDQNGQPRQTVNVRTDWDLAFYSGAEFKVVLNSSIMMAATKIPGITNIEAVKESDVATLKEVVQVANFDTENTIYIDDVKGNYPSGYTAIGEIKANEADNGVYLVNLGKELYKGSIAVGSTITGGDERGWIKIQVTRQADGYKVRYGDINAVGNAIKEVVIKKNNAYNFVFFNSKTGKEVLVQPEKNKWDISFSVFTNIVMGAGSYVNADFVTINNIANVGAYEVKITSGSAVEAYNKFKRADVNDSKLVYNEQRVIGGNWREVGPSGSKVKGDVFYIIKDSSGAYYKLRFVQLTDDKGERGHPMFQYKAL</sequence>
<gene>
    <name evidence="1" type="ORF">EG352_22330</name>
</gene>
<dbReference type="RefSeq" id="WP_027373112.1">
    <property type="nucleotide sequence ID" value="NZ_CP023968.1"/>
</dbReference>
<proteinExistence type="predicted"/>
<evidence type="ECO:0000313" key="2">
    <source>
        <dbReference type="Proteomes" id="UP000269015"/>
    </source>
</evidence>
<dbReference type="Pfam" id="PF14064">
    <property type="entry name" value="HmuY"/>
    <property type="match status" value="2"/>
</dbReference>
<dbReference type="AlphaFoldDB" id="A0A5R9PPP0"/>
<dbReference type="EMBL" id="CP033930">
    <property type="protein sequence ID" value="AZB20292.1"/>
    <property type="molecule type" value="Genomic_DNA"/>
</dbReference>
<dbReference type="CDD" id="cd12105">
    <property type="entry name" value="HmuY"/>
    <property type="match status" value="1"/>
</dbReference>
<accession>A0A5R9PPP0</accession>
<dbReference type="OrthoDB" id="1091850at2"/>
<organism evidence="1 2">
    <name type="scientific">Chryseobacterium indologenes</name>
    <name type="common">Flavobacterium indologenes</name>
    <dbReference type="NCBI Taxonomy" id="253"/>
    <lineage>
        <taxon>Bacteria</taxon>
        <taxon>Pseudomonadati</taxon>
        <taxon>Bacteroidota</taxon>
        <taxon>Flavobacteriia</taxon>
        <taxon>Flavobacteriales</taxon>
        <taxon>Weeksellaceae</taxon>
        <taxon>Chryseobacterium group</taxon>
        <taxon>Chryseobacterium</taxon>
    </lineage>
</organism>
<evidence type="ECO:0000313" key="1">
    <source>
        <dbReference type="EMBL" id="AZB20292.1"/>
    </source>
</evidence>
<dbReference type="GeneID" id="56901351"/>
<reference evidence="1 2" key="1">
    <citation type="submission" date="2018-11" db="EMBL/GenBank/DDBJ databases">
        <title>Proposal to divide the Flavobacteriaceae and reorganize its genera based on Amino Acid Identity values calculated from whole genome sequences.</title>
        <authorList>
            <person name="Nicholson A.C."/>
            <person name="Gulvik C.A."/>
            <person name="Whitney A.M."/>
            <person name="Humrighouse B.W."/>
            <person name="Bell M."/>
            <person name="Holmes B."/>
            <person name="Steigerwalt A.G."/>
            <person name="Villarma A."/>
            <person name="Sheth M."/>
            <person name="Batra D."/>
            <person name="Pryor J."/>
            <person name="Bernardet J.-F."/>
            <person name="Hugo C."/>
            <person name="Kampfer P."/>
            <person name="Newman J."/>
            <person name="McQuiston J.R."/>
        </authorList>
    </citation>
    <scope>NUCLEOTIDE SEQUENCE [LARGE SCALE GENOMIC DNA]</scope>
    <source>
        <strain evidence="1 2">H5559</strain>
    </source>
</reference>
<dbReference type="InterPro" id="IPR025921">
    <property type="entry name" value="HmuY"/>
</dbReference>
<name>A0A5R9PPP0_CHRID</name>
<dbReference type="Proteomes" id="UP000269015">
    <property type="component" value="Chromosome"/>
</dbReference>